<dbReference type="RefSeq" id="WP_179750794.1">
    <property type="nucleotide sequence ID" value="NZ_BAAAGN010000005.1"/>
</dbReference>
<dbReference type="InterPro" id="IPR036514">
    <property type="entry name" value="SGNH_hydro_sf"/>
</dbReference>
<dbReference type="Pfam" id="PF13472">
    <property type="entry name" value="Lipase_GDSL_2"/>
    <property type="match status" value="1"/>
</dbReference>
<evidence type="ECO:0000313" key="2">
    <source>
        <dbReference type="EMBL" id="NYD22076.1"/>
    </source>
</evidence>
<dbReference type="Gene3D" id="3.40.50.1110">
    <property type="entry name" value="SGNH hydrolase"/>
    <property type="match status" value="1"/>
</dbReference>
<name>A0A7Y9DK47_9ACTN</name>
<comment type="caution">
    <text evidence="2">The sequence shown here is derived from an EMBL/GenBank/DDBJ whole genome shotgun (WGS) entry which is preliminary data.</text>
</comment>
<dbReference type="AlphaFoldDB" id="A0A7Y9DK47"/>
<accession>A0A7Y9DK47</accession>
<organism evidence="2 3">
    <name type="scientific">Kineococcus aurantiacus</name>
    <dbReference type="NCBI Taxonomy" id="37633"/>
    <lineage>
        <taxon>Bacteria</taxon>
        <taxon>Bacillati</taxon>
        <taxon>Actinomycetota</taxon>
        <taxon>Actinomycetes</taxon>
        <taxon>Kineosporiales</taxon>
        <taxon>Kineosporiaceae</taxon>
        <taxon>Kineococcus</taxon>
    </lineage>
</organism>
<sequence length="245" mass="24258">MGSRARLGAVVVLLLGGLGGPVTPVAPVARVTRVVAFGDSVPDGARCACTPFPALVAARLGVGVEQLAEDGATSADTARTVGAHLPALTRGDVVLLETGANDLAPLVDGAGDDAGDDAGVRAAAGAAVARVAATVEALRATGARVVVLDYWAVGLDGDVAALRYTPRQRRLQGELTDAYDDRLACALAGRAVVVGLRPTFHAGAGATPLLAADGDHPDAAGHRAIAAAVLTALGWEDATGSPGIG</sequence>
<dbReference type="EMBL" id="JACCBB010000001">
    <property type="protein sequence ID" value="NYD22076.1"/>
    <property type="molecule type" value="Genomic_DNA"/>
</dbReference>
<reference evidence="2 3" key="1">
    <citation type="submission" date="2020-07" db="EMBL/GenBank/DDBJ databases">
        <title>Sequencing the genomes of 1000 actinobacteria strains.</title>
        <authorList>
            <person name="Klenk H.-P."/>
        </authorList>
    </citation>
    <scope>NUCLEOTIDE SEQUENCE [LARGE SCALE GENOMIC DNA]</scope>
    <source>
        <strain evidence="2 3">DSM 7487</strain>
    </source>
</reference>
<evidence type="ECO:0000313" key="3">
    <source>
        <dbReference type="Proteomes" id="UP000521922"/>
    </source>
</evidence>
<dbReference type="SUPFAM" id="SSF52266">
    <property type="entry name" value="SGNH hydrolase"/>
    <property type="match status" value="1"/>
</dbReference>
<evidence type="ECO:0000259" key="1">
    <source>
        <dbReference type="Pfam" id="PF13472"/>
    </source>
</evidence>
<keyword evidence="3" id="KW-1185">Reference proteome</keyword>
<protein>
    <submittedName>
        <fullName evidence="2">Lysophospholipase L1-like esterase</fullName>
    </submittedName>
</protein>
<feature type="domain" description="SGNH hydrolase-type esterase" evidence="1">
    <location>
        <begin position="36"/>
        <end position="224"/>
    </location>
</feature>
<dbReference type="InterPro" id="IPR013830">
    <property type="entry name" value="SGNH_hydro"/>
</dbReference>
<gene>
    <name evidence="2" type="ORF">BJ968_001616</name>
</gene>
<proteinExistence type="predicted"/>
<dbReference type="Proteomes" id="UP000521922">
    <property type="component" value="Unassembled WGS sequence"/>
</dbReference>